<organism evidence="1 2">
    <name type="scientific">Rhizophagus clarus</name>
    <dbReference type="NCBI Taxonomy" id="94130"/>
    <lineage>
        <taxon>Eukaryota</taxon>
        <taxon>Fungi</taxon>
        <taxon>Fungi incertae sedis</taxon>
        <taxon>Mucoromycota</taxon>
        <taxon>Glomeromycotina</taxon>
        <taxon>Glomeromycetes</taxon>
        <taxon>Glomerales</taxon>
        <taxon>Glomeraceae</taxon>
        <taxon>Rhizophagus</taxon>
    </lineage>
</organism>
<dbReference type="Proteomes" id="UP000247702">
    <property type="component" value="Unassembled WGS sequence"/>
</dbReference>
<protein>
    <recommendedName>
        <fullName evidence="3">Protein kinase domain-containing protein</fullName>
    </recommendedName>
</protein>
<reference evidence="1 2" key="1">
    <citation type="submission" date="2017-11" db="EMBL/GenBank/DDBJ databases">
        <title>The genome of Rhizophagus clarus HR1 reveals common genetic basis of auxotrophy among arbuscular mycorrhizal fungi.</title>
        <authorList>
            <person name="Kobayashi Y."/>
        </authorList>
    </citation>
    <scope>NUCLEOTIDE SEQUENCE [LARGE SCALE GENOMIC DNA]</scope>
    <source>
        <strain evidence="1 2">HR1</strain>
    </source>
</reference>
<keyword evidence="2" id="KW-1185">Reference proteome</keyword>
<name>A0A2Z6RQG9_9GLOM</name>
<gene>
    <name evidence="1" type="ORF">RclHR1_33250001</name>
</gene>
<accession>A0A2Z6RQG9</accession>
<dbReference type="SUPFAM" id="SSF56112">
    <property type="entry name" value="Protein kinase-like (PK-like)"/>
    <property type="match status" value="1"/>
</dbReference>
<proteinExistence type="predicted"/>
<dbReference type="InterPro" id="IPR011009">
    <property type="entry name" value="Kinase-like_dom_sf"/>
</dbReference>
<sequence>MTYLCENCDYSIDIDKNPYIKWCKRCQINKLKKNFTNWTSGNEKIDDLIKETQLKISKYSDIIVEWIPYNQFNDIKEITKVDFTTLYSAIWLDGPLNYDDSYDEYQRMSNEKVILKCLDNSQNNVNEFFLNEAKSHIIGNYDINSIKIYGISQEPNTKDYIMVLSDCYCEKCGNKYTNFYRKWCEPCQINNLKQNFADWTSGNEKIDEFIQKMQLKIDYEWIPYNQFNDIKEIKRDSVILYSAIWLDGPLKYNKNTRWERVPNEKVALEFLHNSNNIINKILHKAEQIYGISRNPDTKEYVIVFKDFYCRNCGNQYTNIHEKWCEPCQINYLKQNFTNWTSVDEIIDKFIQEMQLKIESYDDIVVEWIPYDQLINIKEINNSSTQYTAIWANGPLQYEKKKQEYERLPNGKVALKCLGNLQTITNEFLNKVRSYFIEDNFTNIKKVYGLSKNPDITKEYLIVFRNCFCKKYEWCEPCKIDDFANWTSGNKKIDNYIQEMQLKIKTDVSKIFEWIPYNQFKNVTEISKSNSASIYSAIWINSPLQYKRKKANKEVTLKCLYNSQNMISELLSEAKSYSIDKINGISQHPDTKDYIIVLQDHFCKKCGNQYTNTHGKWCEPCQINDLKQNFVNWTSGNKDIDNYIQEMQSKIKSSNDVIVEWIPYNQFNNIKEIGKHDSSIQYMAIWMNGPLQYEKNKQEYERLSNKEVSLKCLVNSQDMFSELLNEVKLYSIKSGDTNKIKICGVSQHPDIKNYILVLQDCCEKCGNLYGDLYYKWCKPCQINNLKQNFSNWTSGNEKIDDLIKEMQLKIDYNSVIVEWIPYNQFNKIKEIIRGDFTAIYSAIWMNGPLEYKRYKGEYERISNRKVILKYIYYSQININEFLNIKVKLYSINKYDNNKIYGISQNPNTKDFIIILQDFYCENCGRKYTNTVIKWCKSCQINNIKNNFLYKTIGNEKINNFIQEMQSKIKLYNDIIVEWIPYNQFINIKEVGKGGFATVHSAIWIDGPLKYEAEKQEYNRSPNMKVALKCLYNSQNITNKFLNEVGIFFKNYLFYNIITFYI</sequence>
<comment type="caution">
    <text evidence="1">The sequence shown here is derived from an EMBL/GenBank/DDBJ whole genome shotgun (WGS) entry which is preliminary data.</text>
</comment>
<dbReference type="AlphaFoldDB" id="A0A2Z6RQG9"/>
<evidence type="ECO:0000313" key="2">
    <source>
        <dbReference type="Proteomes" id="UP000247702"/>
    </source>
</evidence>
<evidence type="ECO:0000313" key="1">
    <source>
        <dbReference type="EMBL" id="GBB98801.1"/>
    </source>
</evidence>
<evidence type="ECO:0008006" key="3">
    <source>
        <dbReference type="Google" id="ProtNLM"/>
    </source>
</evidence>
<dbReference type="EMBL" id="BEXD01002586">
    <property type="protein sequence ID" value="GBB98801.1"/>
    <property type="molecule type" value="Genomic_DNA"/>
</dbReference>
<dbReference type="Gene3D" id="3.30.200.20">
    <property type="entry name" value="Phosphorylase Kinase, domain 1"/>
    <property type="match status" value="1"/>
</dbReference>